<name>B9JN97_RHIR8</name>
<dbReference type="GeneID" id="86852931"/>
<dbReference type="EMBL" id="CP000629">
    <property type="protein sequence ID" value="ACM29028.1"/>
    <property type="molecule type" value="Genomic_DNA"/>
</dbReference>
<evidence type="ECO:0000313" key="2">
    <source>
        <dbReference type="EMBL" id="ACM29028.1"/>
    </source>
</evidence>
<protein>
    <submittedName>
        <fullName evidence="2">Uncharacterized protein</fullName>
    </submittedName>
</protein>
<dbReference type="AlphaFoldDB" id="B9JN97"/>
<sequence>MRPTILVVALPLIAGGCSSTLPPDAPTPDGDLLSTARPIQYRTPLSGYVARQPVDPKSWKRQNELQSPSKGDAS</sequence>
<dbReference type="Proteomes" id="UP000001600">
    <property type="component" value="Chromosome 2"/>
</dbReference>
<dbReference type="STRING" id="311403.Arad_7555"/>
<accession>B9JN97</accession>
<reference evidence="2 3" key="1">
    <citation type="journal article" date="2009" name="J. Bacteriol.">
        <title>Genome sequences of three Agrobacterium biovars help elucidate the evolution of multichromosome genomes in bacteria.</title>
        <authorList>
            <person name="Slater S.C."/>
            <person name="Goldman B.S."/>
            <person name="Goodner B."/>
            <person name="Setubal J.C."/>
            <person name="Farrand S.K."/>
            <person name="Nester E.W."/>
            <person name="Burr T.J."/>
            <person name="Banta L."/>
            <person name="Dickerman A.W."/>
            <person name="Paulsen I."/>
            <person name="Otten L."/>
            <person name="Suen G."/>
            <person name="Welch R."/>
            <person name="Almeida N.F."/>
            <person name="Arnold F."/>
            <person name="Burton O.T."/>
            <person name="Du Z."/>
            <person name="Ewing A."/>
            <person name="Godsy E."/>
            <person name="Heisel S."/>
            <person name="Houmiel K.L."/>
            <person name="Jhaveri J."/>
            <person name="Lu J."/>
            <person name="Miller N.M."/>
            <person name="Norton S."/>
            <person name="Chen Q."/>
            <person name="Phoolcharoen W."/>
            <person name="Ohlin V."/>
            <person name="Ondrusek D."/>
            <person name="Pride N."/>
            <person name="Stricklin S.L."/>
            <person name="Sun J."/>
            <person name="Wheeler C."/>
            <person name="Wilson L."/>
            <person name="Zhu H."/>
            <person name="Wood D.W."/>
        </authorList>
    </citation>
    <scope>NUCLEOTIDE SEQUENCE [LARGE SCALE GENOMIC DNA]</scope>
    <source>
        <strain evidence="3">K84 / ATCC BAA-868</strain>
    </source>
</reference>
<dbReference type="KEGG" id="ara:Arad_7555"/>
<dbReference type="eggNOG" id="ENOG5032MSA">
    <property type="taxonomic scope" value="Bacteria"/>
</dbReference>
<organism evidence="2 3">
    <name type="scientific">Rhizobium rhizogenes (strain K84 / ATCC BAA-868)</name>
    <name type="common">Agrobacterium radiobacter</name>
    <dbReference type="NCBI Taxonomy" id="311403"/>
    <lineage>
        <taxon>Bacteria</taxon>
        <taxon>Pseudomonadati</taxon>
        <taxon>Pseudomonadota</taxon>
        <taxon>Alphaproteobacteria</taxon>
        <taxon>Hyphomicrobiales</taxon>
        <taxon>Rhizobiaceae</taxon>
        <taxon>Rhizobium/Agrobacterium group</taxon>
        <taxon>Rhizobium</taxon>
    </lineage>
</organism>
<evidence type="ECO:0000256" key="1">
    <source>
        <dbReference type="SAM" id="MobiDB-lite"/>
    </source>
</evidence>
<dbReference type="PROSITE" id="PS51257">
    <property type="entry name" value="PROKAR_LIPOPROTEIN"/>
    <property type="match status" value="1"/>
</dbReference>
<evidence type="ECO:0000313" key="3">
    <source>
        <dbReference type="Proteomes" id="UP000001600"/>
    </source>
</evidence>
<feature type="compositionally biased region" description="Polar residues" evidence="1">
    <location>
        <begin position="64"/>
        <end position="74"/>
    </location>
</feature>
<feature type="region of interest" description="Disordered" evidence="1">
    <location>
        <begin position="44"/>
        <end position="74"/>
    </location>
</feature>
<gene>
    <name evidence="2" type="ordered locus">Arad_7555</name>
</gene>
<dbReference type="RefSeq" id="WP_012649368.1">
    <property type="nucleotide sequence ID" value="NC_011983.1"/>
</dbReference>
<dbReference type="HOGENOM" id="CLU_180838_0_0_5"/>
<proteinExistence type="predicted"/>